<feature type="compositionally biased region" description="Gly residues" evidence="7">
    <location>
        <begin position="1"/>
        <end position="14"/>
    </location>
</feature>
<protein>
    <recommendedName>
        <fullName evidence="10">Protein Mpv17</fullName>
    </recommendedName>
</protein>
<accession>A0A699Z9T4</accession>
<keyword evidence="3" id="KW-0812">Transmembrane</keyword>
<evidence type="ECO:0000256" key="4">
    <source>
        <dbReference type="ARBA" id="ARBA00022989"/>
    </source>
</evidence>
<comment type="similarity">
    <text evidence="2 6">Belongs to the peroxisomal membrane protein PXMP2/4 family.</text>
</comment>
<feature type="non-terminal residue" evidence="8">
    <location>
        <position position="111"/>
    </location>
</feature>
<evidence type="ECO:0000256" key="3">
    <source>
        <dbReference type="ARBA" id="ARBA00022692"/>
    </source>
</evidence>
<dbReference type="EMBL" id="BLLF01001293">
    <property type="protein sequence ID" value="GFH18385.1"/>
    <property type="molecule type" value="Genomic_DNA"/>
</dbReference>
<dbReference type="GO" id="GO:0005737">
    <property type="term" value="C:cytoplasm"/>
    <property type="evidence" value="ECO:0007669"/>
    <property type="project" value="TreeGrafter"/>
</dbReference>
<organism evidence="8 9">
    <name type="scientific">Haematococcus lacustris</name>
    <name type="common">Green alga</name>
    <name type="synonym">Haematococcus pluvialis</name>
    <dbReference type="NCBI Taxonomy" id="44745"/>
    <lineage>
        <taxon>Eukaryota</taxon>
        <taxon>Viridiplantae</taxon>
        <taxon>Chlorophyta</taxon>
        <taxon>core chlorophytes</taxon>
        <taxon>Chlorophyceae</taxon>
        <taxon>CS clade</taxon>
        <taxon>Chlamydomonadales</taxon>
        <taxon>Haematococcaceae</taxon>
        <taxon>Haematococcus</taxon>
    </lineage>
</organism>
<keyword evidence="5" id="KW-0472">Membrane</keyword>
<dbReference type="Proteomes" id="UP000485058">
    <property type="component" value="Unassembled WGS sequence"/>
</dbReference>
<keyword evidence="9" id="KW-1185">Reference proteome</keyword>
<name>A0A699Z9T4_HAELA</name>
<evidence type="ECO:0000256" key="5">
    <source>
        <dbReference type="ARBA" id="ARBA00023136"/>
    </source>
</evidence>
<dbReference type="AlphaFoldDB" id="A0A699Z9T4"/>
<evidence type="ECO:0000256" key="7">
    <source>
        <dbReference type="SAM" id="MobiDB-lite"/>
    </source>
</evidence>
<gene>
    <name evidence="8" type="ORF">HaLaN_15183</name>
</gene>
<dbReference type="PANTHER" id="PTHR11266:SF80">
    <property type="entry name" value="PEROXISOMAL MEMBRANE PROTEIN 2"/>
    <property type="match status" value="1"/>
</dbReference>
<evidence type="ECO:0000256" key="2">
    <source>
        <dbReference type="ARBA" id="ARBA00006824"/>
    </source>
</evidence>
<evidence type="ECO:0000313" key="8">
    <source>
        <dbReference type="EMBL" id="GFH18385.1"/>
    </source>
</evidence>
<dbReference type="PANTHER" id="PTHR11266">
    <property type="entry name" value="PEROXISOMAL MEMBRANE PROTEIN 2, PXMP2 MPV17"/>
    <property type="match status" value="1"/>
</dbReference>
<feature type="region of interest" description="Disordered" evidence="7">
    <location>
        <begin position="1"/>
        <end position="33"/>
    </location>
</feature>
<comment type="subcellular location">
    <subcellularLocation>
        <location evidence="1">Membrane</location>
        <topology evidence="1">Multi-pass membrane protein</topology>
    </subcellularLocation>
</comment>
<sequence length="111" mass="11284">MSSGGGGEGGGGRRGLTRAAAGGPGDNSSGSRGLWGKYLDLLESSPMLTRCVTCAVLNGVGDMFSQLLVEQQAFDAKRCATFTILGLVFVGPVLTTWYGVLAKIVTAPGTA</sequence>
<dbReference type="InterPro" id="IPR007248">
    <property type="entry name" value="Mpv17_PMP22"/>
</dbReference>
<proteinExistence type="inferred from homology"/>
<reference evidence="8 9" key="1">
    <citation type="submission" date="2020-02" db="EMBL/GenBank/DDBJ databases">
        <title>Draft genome sequence of Haematococcus lacustris strain NIES-144.</title>
        <authorList>
            <person name="Morimoto D."/>
            <person name="Nakagawa S."/>
            <person name="Yoshida T."/>
            <person name="Sawayama S."/>
        </authorList>
    </citation>
    <scope>NUCLEOTIDE SEQUENCE [LARGE SCALE GENOMIC DNA]</scope>
    <source>
        <strain evidence="8 9">NIES-144</strain>
    </source>
</reference>
<dbReference type="GO" id="GO:0016020">
    <property type="term" value="C:membrane"/>
    <property type="evidence" value="ECO:0007669"/>
    <property type="project" value="UniProtKB-SubCell"/>
</dbReference>
<evidence type="ECO:0000313" key="9">
    <source>
        <dbReference type="Proteomes" id="UP000485058"/>
    </source>
</evidence>
<evidence type="ECO:0008006" key="10">
    <source>
        <dbReference type="Google" id="ProtNLM"/>
    </source>
</evidence>
<comment type="caution">
    <text evidence="8">The sequence shown here is derived from an EMBL/GenBank/DDBJ whole genome shotgun (WGS) entry which is preliminary data.</text>
</comment>
<evidence type="ECO:0000256" key="6">
    <source>
        <dbReference type="RuleBase" id="RU363053"/>
    </source>
</evidence>
<keyword evidence="4" id="KW-1133">Transmembrane helix</keyword>
<evidence type="ECO:0000256" key="1">
    <source>
        <dbReference type="ARBA" id="ARBA00004141"/>
    </source>
</evidence>